<dbReference type="EMBL" id="AP018250">
    <property type="protein sequence ID" value="BAZ03182.1"/>
    <property type="molecule type" value="Genomic_DNA"/>
</dbReference>
<name>A0A1Z4NBX7_9CYAN</name>
<reference evidence="2 3" key="1">
    <citation type="submission" date="2017-06" db="EMBL/GenBank/DDBJ databases">
        <title>Genome sequencing of cyanobaciteial culture collection at National Institute for Environmental Studies (NIES).</title>
        <authorList>
            <person name="Hirose Y."/>
            <person name="Shimura Y."/>
            <person name="Fujisawa T."/>
            <person name="Nakamura Y."/>
            <person name="Kawachi M."/>
        </authorList>
    </citation>
    <scope>NUCLEOTIDE SEQUENCE [LARGE SCALE GENOMIC DNA]</scope>
    <source>
        <strain evidence="2 3">NIES-37</strain>
        <plasmid evidence="3">Plasmid2 dna</plasmid>
    </source>
</reference>
<dbReference type="Proteomes" id="UP000218785">
    <property type="component" value="Plasmid plasmid2"/>
</dbReference>
<keyword evidence="1" id="KW-0732">Signal</keyword>
<organism evidence="2 3">
    <name type="scientific">Tolypothrix tenuis PCC 7101</name>
    <dbReference type="NCBI Taxonomy" id="231146"/>
    <lineage>
        <taxon>Bacteria</taxon>
        <taxon>Bacillati</taxon>
        <taxon>Cyanobacteriota</taxon>
        <taxon>Cyanophyceae</taxon>
        <taxon>Nostocales</taxon>
        <taxon>Tolypothrichaceae</taxon>
        <taxon>Tolypothrix</taxon>
    </lineage>
</organism>
<dbReference type="KEGG" id="ttq:NIES37_71950"/>
<geneLocation type="plasmid" evidence="3">
    <name>Plasmid2 dna</name>
</geneLocation>
<evidence type="ECO:0000256" key="1">
    <source>
        <dbReference type="SAM" id="SignalP"/>
    </source>
</evidence>
<proteinExistence type="predicted"/>
<sequence length="162" mass="17821">MIQTKRMLIYVAVCNLAITSLSYADYAIAKTDNDKLGTIEDSSQYIHTGWQLVKQTFQLHIPKNGKAISQLIIDVPPKVAVSNDVDVLDEQGQKIKINILASSQRIIINFPEPVTSSTNKLQINFNKVLQPITGSLSIYHLSAKVVGSSVEIPVGEVQIPSF</sequence>
<evidence type="ECO:0000313" key="3">
    <source>
        <dbReference type="Proteomes" id="UP000218785"/>
    </source>
</evidence>
<protein>
    <recommendedName>
        <fullName evidence="4">DUF2808 domain-containing protein</fullName>
    </recommendedName>
</protein>
<keyword evidence="2" id="KW-0614">Plasmid</keyword>
<keyword evidence="3" id="KW-1185">Reference proteome</keyword>
<gene>
    <name evidence="2" type="ORF">NIES37_71950</name>
</gene>
<feature type="chain" id="PRO_5012373782" description="DUF2808 domain-containing protein" evidence="1">
    <location>
        <begin position="25"/>
        <end position="162"/>
    </location>
</feature>
<accession>A0A1Z4NBX7</accession>
<feature type="signal peptide" evidence="1">
    <location>
        <begin position="1"/>
        <end position="24"/>
    </location>
</feature>
<evidence type="ECO:0000313" key="2">
    <source>
        <dbReference type="EMBL" id="BAZ03182.1"/>
    </source>
</evidence>
<evidence type="ECO:0008006" key="4">
    <source>
        <dbReference type="Google" id="ProtNLM"/>
    </source>
</evidence>
<dbReference type="AlphaFoldDB" id="A0A1Z4NBX7"/>